<reference evidence="2 3" key="1">
    <citation type="submission" date="2016-10" db="EMBL/GenBank/DDBJ databases">
        <authorList>
            <person name="Cai Z."/>
        </authorList>
    </citation>
    <scope>NUCLEOTIDE SEQUENCE [LARGE SCALE GENOMIC DNA]</scope>
</reference>
<evidence type="ECO:0000313" key="3">
    <source>
        <dbReference type="Proteomes" id="UP000256970"/>
    </source>
</evidence>
<feature type="compositionally biased region" description="Basic residues" evidence="1">
    <location>
        <begin position="160"/>
        <end position="171"/>
    </location>
</feature>
<keyword evidence="3" id="KW-1185">Reference proteome</keyword>
<accession>A0A383W146</accession>
<evidence type="ECO:0000313" key="2">
    <source>
        <dbReference type="EMBL" id="SZX70812.1"/>
    </source>
</evidence>
<proteinExistence type="predicted"/>
<sequence>MLWEAPSTQQLQPILCSELQLDAVHKGHVLFGTLVVVALLMSSVQTVLEDEEGQVVKLHIYNTPQLRRNTPAGQPADIAAAQRVFPKGQRIAILEPYFKVMMDGSLGVRVDNPAEVIFLDESGCPVKVPLQIAASSSNSSSAGAGGSSSGAASVPSKPKGPNKKKGKGKKK</sequence>
<evidence type="ECO:0000256" key="1">
    <source>
        <dbReference type="SAM" id="MobiDB-lite"/>
    </source>
</evidence>
<dbReference type="PANTHER" id="PTHR47643">
    <property type="entry name" value="TPR DOMAIN PROTEIN (AFU_ORTHOLOGUE AFUA_5G12710)"/>
    <property type="match status" value="1"/>
</dbReference>
<organism evidence="2 3">
    <name type="scientific">Tetradesmus obliquus</name>
    <name type="common">Green alga</name>
    <name type="synonym">Acutodesmus obliquus</name>
    <dbReference type="NCBI Taxonomy" id="3088"/>
    <lineage>
        <taxon>Eukaryota</taxon>
        <taxon>Viridiplantae</taxon>
        <taxon>Chlorophyta</taxon>
        <taxon>core chlorophytes</taxon>
        <taxon>Chlorophyceae</taxon>
        <taxon>CS clade</taxon>
        <taxon>Sphaeropleales</taxon>
        <taxon>Scenedesmaceae</taxon>
        <taxon>Tetradesmus</taxon>
    </lineage>
</organism>
<name>A0A383W146_TETOB</name>
<dbReference type="AlphaFoldDB" id="A0A383W146"/>
<dbReference type="EMBL" id="FNXT01001012">
    <property type="protein sequence ID" value="SZX70812.1"/>
    <property type="molecule type" value="Genomic_DNA"/>
</dbReference>
<dbReference type="InterPro" id="IPR053209">
    <property type="entry name" value="Gramillin-biosynth_MTr"/>
</dbReference>
<gene>
    <name evidence="2" type="ORF">BQ4739_LOCUS10980</name>
</gene>
<feature type="compositionally biased region" description="Low complexity" evidence="1">
    <location>
        <begin position="149"/>
        <end position="159"/>
    </location>
</feature>
<feature type="region of interest" description="Disordered" evidence="1">
    <location>
        <begin position="135"/>
        <end position="171"/>
    </location>
</feature>
<dbReference type="PANTHER" id="PTHR47643:SF2">
    <property type="entry name" value="TPR DOMAIN PROTEIN (AFU_ORTHOLOGUE AFUA_5G12710)"/>
    <property type="match status" value="1"/>
</dbReference>
<protein>
    <submittedName>
        <fullName evidence="2">Uncharacterized protein</fullName>
    </submittedName>
</protein>
<dbReference type="Proteomes" id="UP000256970">
    <property type="component" value="Unassembled WGS sequence"/>
</dbReference>